<sequence length="500" mass="56991">METRNAAVSAAALDDRSTTGSRDDKEMPEKATTAQPTASPAQPTELTIVPPGWGFQHRGHLKAFLGILCFIAPETIPEELYADLLPSRLCYATDAQEFAFSIRFREAPGDLEYSKLAQAPEDVRQHWDCTIPREVQEGWLRKIGGGEGYQAAFAETASLFNDLFPPPVRGQYLPYQFEQCRRFDRQAVALAAHYPRWGDGYPEVEATEDFVSLMANVALACYRILQMLSERAERDSVELSEALYNIAVTYANLDKWDNCLYYCQLSLDALDTLRDGLLKQQMFRKRTIMVARYFIACGRLDEAYEILQDSFRYFGRKNETFPRDASLRKKPVEKNWLMQANVFFALGHYWRAHSRSGQNHCFGAAAFQYRLGRSSKLTKNRLEERVFGYQSSRDIWAMARKDLESGVKNPGINVNCAITQARFTVKAFEEAGDRDSIHRARADFLLAEALALDQTQDTSEERTRLKVAAMGTLKRLHPEFEPDLEPSFESLDSVITIRLR</sequence>
<proteinExistence type="predicted"/>
<dbReference type="EMBL" id="JAPUFD010000025">
    <property type="protein sequence ID" value="MDI1493295.1"/>
    <property type="molecule type" value="Genomic_DNA"/>
</dbReference>
<protein>
    <submittedName>
        <fullName evidence="2">Uncharacterized protein</fullName>
    </submittedName>
</protein>
<reference evidence="2" key="1">
    <citation type="journal article" date="2023" name="Genome Biol. Evol.">
        <title>First Whole Genome Sequence and Flow Cytometry Genome Size Data for the Lichen-Forming Fungus Ramalina farinacea (Ascomycota).</title>
        <authorList>
            <person name="Llewellyn T."/>
            <person name="Mian S."/>
            <person name="Hill R."/>
            <person name="Leitch I.J."/>
            <person name="Gaya E."/>
        </authorList>
    </citation>
    <scope>NUCLEOTIDE SEQUENCE</scope>
    <source>
        <strain evidence="2">LIQ254RAFAR</strain>
    </source>
</reference>
<feature type="compositionally biased region" description="Basic and acidic residues" evidence="1">
    <location>
        <begin position="13"/>
        <end position="29"/>
    </location>
</feature>
<evidence type="ECO:0000313" key="2">
    <source>
        <dbReference type="EMBL" id="MDI1493295.1"/>
    </source>
</evidence>
<evidence type="ECO:0000313" key="3">
    <source>
        <dbReference type="Proteomes" id="UP001161017"/>
    </source>
</evidence>
<dbReference type="SUPFAM" id="SSF48452">
    <property type="entry name" value="TPR-like"/>
    <property type="match status" value="1"/>
</dbReference>
<dbReference type="Proteomes" id="UP001161017">
    <property type="component" value="Unassembled WGS sequence"/>
</dbReference>
<feature type="region of interest" description="Disordered" evidence="1">
    <location>
        <begin position="1"/>
        <end position="46"/>
    </location>
</feature>
<organism evidence="2 3">
    <name type="scientific">Ramalina farinacea</name>
    <dbReference type="NCBI Taxonomy" id="258253"/>
    <lineage>
        <taxon>Eukaryota</taxon>
        <taxon>Fungi</taxon>
        <taxon>Dikarya</taxon>
        <taxon>Ascomycota</taxon>
        <taxon>Pezizomycotina</taxon>
        <taxon>Lecanoromycetes</taxon>
        <taxon>OSLEUM clade</taxon>
        <taxon>Lecanoromycetidae</taxon>
        <taxon>Lecanorales</taxon>
        <taxon>Lecanorineae</taxon>
        <taxon>Ramalinaceae</taxon>
        <taxon>Ramalina</taxon>
    </lineage>
</organism>
<accession>A0AA43QZV0</accession>
<evidence type="ECO:0000256" key="1">
    <source>
        <dbReference type="SAM" id="MobiDB-lite"/>
    </source>
</evidence>
<dbReference type="InterPro" id="IPR011990">
    <property type="entry name" value="TPR-like_helical_dom_sf"/>
</dbReference>
<feature type="compositionally biased region" description="Low complexity" evidence="1">
    <location>
        <begin position="31"/>
        <end position="44"/>
    </location>
</feature>
<keyword evidence="3" id="KW-1185">Reference proteome</keyword>
<name>A0AA43QZV0_9LECA</name>
<gene>
    <name evidence="2" type="ORF">OHK93_005083</name>
</gene>
<comment type="caution">
    <text evidence="2">The sequence shown here is derived from an EMBL/GenBank/DDBJ whole genome shotgun (WGS) entry which is preliminary data.</text>
</comment>
<dbReference type="AlphaFoldDB" id="A0AA43QZV0"/>